<dbReference type="Proteomes" id="UP000006882">
    <property type="component" value="Chromosome G8"/>
</dbReference>
<gene>
    <name evidence="1" type="ORF">PRUPE_8G228300</name>
</gene>
<proteinExistence type="predicted"/>
<dbReference type="EMBL" id="CM007658">
    <property type="protein sequence ID" value="ONH93368.1"/>
    <property type="molecule type" value="Genomic_DNA"/>
</dbReference>
<evidence type="ECO:0000313" key="1">
    <source>
        <dbReference type="EMBL" id="ONH93368.1"/>
    </source>
</evidence>
<name>A0A251N1Z6_PRUPE</name>
<reference evidence="1 2" key="1">
    <citation type="journal article" date="2013" name="Nat. Genet.">
        <title>The high-quality draft genome of peach (Prunus persica) identifies unique patterns of genetic diversity, domestication and genome evolution.</title>
        <authorList>
            <consortium name="International Peach Genome Initiative"/>
            <person name="Verde I."/>
            <person name="Abbott A.G."/>
            <person name="Scalabrin S."/>
            <person name="Jung S."/>
            <person name="Shu S."/>
            <person name="Marroni F."/>
            <person name="Zhebentyayeva T."/>
            <person name="Dettori M.T."/>
            <person name="Grimwood J."/>
            <person name="Cattonaro F."/>
            <person name="Zuccolo A."/>
            <person name="Rossini L."/>
            <person name="Jenkins J."/>
            <person name="Vendramin E."/>
            <person name="Meisel L.A."/>
            <person name="Decroocq V."/>
            <person name="Sosinski B."/>
            <person name="Prochnik S."/>
            <person name="Mitros T."/>
            <person name="Policriti A."/>
            <person name="Cipriani G."/>
            <person name="Dondini L."/>
            <person name="Ficklin S."/>
            <person name="Goodstein D.M."/>
            <person name="Xuan P."/>
            <person name="Del Fabbro C."/>
            <person name="Aramini V."/>
            <person name="Copetti D."/>
            <person name="Gonzalez S."/>
            <person name="Horner D.S."/>
            <person name="Falchi R."/>
            <person name="Lucas S."/>
            <person name="Mica E."/>
            <person name="Maldonado J."/>
            <person name="Lazzari B."/>
            <person name="Bielenberg D."/>
            <person name="Pirona R."/>
            <person name="Miculan M."/>
            <person name="Barakat A."/>
            <person name="Testolin R."/>
            <person name="Stella A."/>
            <person name="Tartarini S."/>
            <person name="Tonutti P."/>
            <person name="Arus P."/>
            <person name="Orellana A."/>
            <person name="Wells C."/>
            <person name="Main D."/>
            <person name="Vizzotto G."/>
            <person name="Silva H."/>
            <person name="Salamini F."/>
            <person name="Schmutz J."/>
            <person name="Morgante M."/>
            <person name="Rokhsar D.S."/>
        </authorList>
    </citation>
    <scope>NUCLEOTIDE SEQUENCE [LARGE SCALE GENOMIC DNA]</scope>
    <source>
        <strain evidence="2">cv. Nemared</strain>
    </source>
</reference>
<sequence>MQMPPSAGSPSSLFGTLLQGVVGLGPPDGTVPLRICLIRGKKGRLRLELPLICRTSFFILIVKVSSPCSNLQASYECMLIRKTTTMATKSMFTNFILLGK</sequence>
<keyword evidence="2" id="KW-1185">Reference proteome</keyword>
<organism evidence="1 2">
    <name type="scientific">Prunus persica</name>
    <name type="common">Peach</name>
    <name type="synonym">Amygdalus persica</name>
    <dbReference type="NCBI Taxonomy" id="3760"/>
    <lineage>
        <taxon>Eukaryota</taxon>
        <taxon>Viridiplantae</taxon>
        <taxon>Streptophyta</taxon>
        <taxon>Embryophyta</taxon>
        <taxon>Tracheophyta</taxon>
        <taxon>Spermatophyta</taxon>
        <taxon>Magnoliopsida</taxon>
        <taxon>eudicotyledons</taxon>
        <taxon>Gunneridae</taxon>
        <taxon>Pentapetalae</taxon>
        <taxon>rosids</taxon>
        <taxon>fabids</taxon>
        <taxon>Rosales</taxon>
        <taxon>Rosaceae</taxon>
        <taxon>Amygdaloideae</taxon>
        <taxon>Amygdaleae</taxon>
        <taxon>Prunus</taxon>
    </lineage>
</organism>
<protein>
    <submittedName>
        <fullName evidence="1">Uncharacterized protein</fullName>
    </submittedName>
</protein>
<dbReference type="AlphaFoldDB" id="A0A251N1Z6"/>
<accession>A0A251N1Z6</accession>
<dbReference type="Gramene" id="ONH93368">
    <property type="protein sequence ID" value="ONH93368"/>
    <property type="gene ID" value="PRUPE_8G228300"/>
</dbReference>
<evidence type="ECO:0000313" key="2">
    <source>
        <dbReference type="Proteomes" id="UP000006882"/>
    </source>
</evidence>